<proteinExistence type="predicted"/>
<name>A0A7Z8G5I6_CARDV</name>
<dbReference type="RefSeq" id="WP_135025680.1">
    <property type="nucleotide sequence ID" value="NZ_JBFUWK010000004.1"/>
</dbReference>
<comment type="caution">
    <text evidence="2">The sequence shown here is derived from an EMBL/GenBank/DDBJ whole genome shotgun (WGS) entry which is preliminary data.</text>
</comment>
<reference evidence="2 3" key="1">
    <citation type="journal article" date="2018" name="Int. J. Food Microbiol.">
        <title>Growth of Carnobacterium spp. isolated from chilled vacuum-packaged meat under relevant acidic conditions.</title>
        <authorList>
            <person name="Zhang P."/>
            <person name="Badoni M."/>
            <person name="Ganzle M."/>
            <person name="Yang X."/>
        </authorList>
    </citation>
    <scope>NUCLEOTIDE SEQUENCE [LARGE SCALE GENOMIC DNA]</scope>
    <source>
        <strain evidence="2 3">B2</strain>
    </source>
</reference>
<gene>
    <name evidence="2" type="ORF">CKN69_02865</name>
</gene>
<dbReference type="Proteomes" id="UP000297938">
    <property type="component" value="Unassembled WGS sequence"/>
</dbReference>
<keyword evidence="1" id="KW-0175">Coiled coil</keyword>
<protein>
    <submittedName>
        <fullName evidence="2">Uncharacterized protein</fullName>
    </submittedName>
</protein>
<feature type="coiled-coil region" evidence="1">
    <location>
        <begin position="1"/>
        <end position="92"/>
    </location>
</feature>
<dbReference type="AlphaFoldDB" id="A0A7Z8G5I6"/>
<dbReference type="EMBL" id="NRPP01000007">
    <property type="protein sequence ID" value="TFJ28486.1"/>
    <property type="molecule type" value="Genomic_DNA"/>
</dbReference>
<sequence length="104" mass="12654">MNKEEELLKDYQQTRQKLEEQEDTIKEFQRKGQRMAEEAYSELRYLLSDISENNDSLNEARVELARLEEDLLVELNQEKKNIVRQQEEAEYQYRKDLQRLKQGD</sequence>
<accession>A0A7Z8G5I6</accession>
<organism evidence="2 3">
    <name type="scientific">Carnobacterium divergens</name>
    <name type="common">Lactobacillus divergens</name>
    <dbReference type="NCBI Taxonomy" id="2748"/>
    <lineage>
        <taxon>Bacteria</taxon>
        <taxon>Bacillati</taxon>
        <taxon>Bacillota</taxon>
        <taxon>Bacilli</taxon>
        <taxon>Lactobacillales</taxon>
        <taxon>Carnobacteriaceae</taxon>
        <taxon>Carnobacterium</taxon>
    </lineage>
</organism>
<evidence type="ECO:0000313" key="2">
    <source>
        <dbReference type="EMBL" id="TFJ28486.1"/>
    </source>
</evidence>
<evidence type="ECO:0000256" key="1">
    <source>
        <dbReference type="SAM" id="Coils"/>
    </source>
</evidence>
<evidence type="ECO:0000313" key="3">
    <source>
        <dbReference type="Proteomes" id="UP000297938"/>
    </source>
</evidence>